<evidence type="ECO:0000256" key="1">
    <source>
        <dbReference type="SAM" id="Phobius"/>
    </source>
</evidence>
<feature type="transmembrane region" description="Helical" evidence="1">
    <location>
        <begin position="41"/>
        <end position="58"/>
    </location>
</feature>
<feature type="transmembrane region" description="Helical" evidence="1">
    <location>
        <begin position="12"/>
        <end position="29"/>
    </location>
</feature>
<reference evidence="4 5" key="1">
    <citation type="submission" date="2018-03" db="EMBL/GenBank/DDBJ databases">
        <title>Draft genome of Nitrosomonas supralitoralis APG5.</title>
        <authorList>
            <person name="Urakawa H."/>
            <person name="Lopez J.V."/>
        </authorList>
    </citation>
    <scope>NUCLEOTIDE SEQUENCE [LARGE SCALE GENOMIC DNA]</scope>
    <source>
        <strain evidence="4 5">APG5</strain>
    </source>
</reference>
<feature type="domain" description="DUF4010" evidence="3">
    <location>
        <begin position="184"/>
        <end position="392"/>
    </location>
</feature>
<proteinExistence type="predicted"/>
<feature type="transmembrane region" description="Helical" evidence="1">
    <location>
        <begin position="207"/>
        <end position="225"/>
    </location>
</feature>
<sequence length="419" mass="44981">MHTEFTLNGELVALPHFLTSLAIGLLIGLERERSPGSRAGLRTFALVALFGTLAAMLSEKATPWLLLGGLLIVGFMTIAAYFRTKDENADPGTTTVAAILICYGLGAAVWYGYNNLAVMLAIITTILLYFKTELHGITQKLSRRDLISVLQFAVLTFIILPILPDKNYGPYEATNPYQIWLMVVLISGVSLAGYIALQLIGQRHGAILGLFGGLVSSTATTLVYARRSVENQNFTQLAVVVILIANLTVLIRLAIISAIASPALLPQLLPVLGSGFLLGAGVTAYWWHRLNRQQNVPMPEIKNPTEIRTAATFGLIYGIVLFCSAWLSDIAGSGGLYAVALFSGLTDVDAITLSSLRLHELGKLDTTQTVMSISLGLLSNIGFKLGLIFFFGHALLARQCISGMLATASGIGLALLFLI</sequence>
<protein>
    <submittedName>
        <fullName evidence="4">Magnesium transporter MgtC</fullName>
    </submittedName>
</protein>
<dbReference type="InterPro" id="IPR049177">
    <property type="entry name" value="MgtC_SapB_SrpB_YhiD_N"/>
</dbReference>
<evidence type="ECO:0000259" key="3">
    <source>
        <dbReference type="Pfam" id="PF13194"/>
    </source>
</evidence>
<dbReference type="PANTHER" id="PTHR39084:SF1">
    <property type="entry name" value="DUF4010 DOMAIN-CONTAINING PROTEIN"/>
    <property type="match status" value="1"/>
</dbReference>
<keyword evidence="5" id="KW-1185">Reference proteome</keyword>
<gene>
    <name evidence="4" type="ORF">C7H79_01240</name>
</gene>
<feature type="transmembrane region" description="Helical" evidence="1">
    <location>
        <begin position="307"/>
        <end position="327"/>
    </location>
</feature>
<feature type="transmembrane region" description="Helical" evidence="1">
    <location>
        <begin position="400"/>
        <end position="418"/>
    </location>
</feature>
<dbReference type="EMBL" id="PXXU01000003">
    <property type="protein sequence ID" value="PSJ18674.1"/>
    <property type="molecule type" value="Genomic_DNA"/>
</dbReference>
<dbReference type="Pfam" id="PF13194">
    <property type="entry name" value="DUF4010"/>
    <property type="match status" value="1"/>
</dbReference>
<feature type="transmembrane region" description="Helical" evidence="1">
    <location>
        <begin position="117"/>
        <end position="134"/>
    </location>
</feature>
<dbReference type="AlphaFoldDB" id="A0A2P7NYZ8"/>
<keyword evidence="1" id="KW-0472">Membrane</keyword>
<evidence type="ECO:0000313" key="5">
    <source>
        <dbReference type="Proteomes" id="UP000241912"/>
    </source>
</evidence>
<name>A0A2P7NYZ8_9PROT</name>
<dbReference type="PANTHER" id="PTHR39084">
    <property type="entry name" value="MEMBRANE PROTEIN-RELATED"/>
    <property type="match status" value="1"/>
</dbReference>
<dbReference type="Proteomes" id="UP000241912">
    <property type="component" value="Unassembled WGS sequence"/>
</dbReference>
<feature type="transmembrane region" description="Helical" evidence="1">
    <location>
        <begin position="64"/>
        <end position="82"/>
    </location>
</feature>
<accession>A0A2P7NYZ8</accession>
<dbReference type="Pfam" id="PF02308">
    <property type="entry name" value="MgtC"/>
    <property type="match status" value="1"/>
</dbReference>
<feature type="transmembrane region" description="Helical" evidence="1">
    <location>
        <begin position="237"/>
        <end position="256"/>
    </location>
</feature>
<keyword evidence="1" id="KW-0812">Transmembrane</keyword>
<feature type="transmembrane region" description="Helical" evidence="1">
    <location>
        <begin position="373"/>
        <end position="393"/>
    </location>
</feature>
<keyword evidence="1" id="KW-1133">Transmembrane helix</keyword>
<feature type="transmembrane region" description="Helical" evidence="1">
    <location>
        <begin position="268"/>
        <end position="287"/>
    </location>
</feature>
<feature type="transmembrane region" description="Helical" evidence="1">
    <location>
        <begin position="146"/>
        <end position="164"/>
    </location>
</feature>
<feature type="transmembrane region" description="Helical" evidence="1">
    <location>
        <begin position="179"/>
        <end position="200"/>
    </location>
</feature>
<dbReference type="RefSeq" id="WP_106705481.1">
    <property type="nucleotide sequence ID" value="NZ_PXXU01000003.1"/>
</dbReference>
<comment type="caution">
    <text evidence="4">The sequence shown here is derived from an EMBL/GenBank/DDBJ whole genome shotgun (WGS) entry which is preliminary data.</text>
</comment>
<feature type="domain" description="MgtC/SapB/SrpB/YhiD N-terminal" evidence="2">
    <location>
        <begin position="18"/>
        <end position="135"/>
    </location>
</feature>
<dbReference type="OrthoDB" id="9813718at2"/>
<dbReference type="InterPro" id="IPR025105">
    <property type="entry name" value="DUF4010"/>
</dbReference>
<evidence type="ECO:0000259" key="2">
    <source>
        <dbReference type="Pfam" id="PF02308"/>
    </source>
</evidence>
<organism evidence="4 5">
    <name type="scientific">Nitrosomonas supralitoralis</name>
    <dbReference type="NCBI Taxonomy" id="2116706"/>
    <lineage>
        <taxon>Bacteria</taxon>
        <taxon>Pseudomonadati</taxon>
        <taxon>Pseudomonadota</taxon>
        <taxon>Betaproteobacteria</taxon>
        <taxon>Nitrosomonadales</taxon>
        <taxon>Nitrosomonadaceae</taxon>
        <taxon>Nitrosomonas</taxon>
    </lineage>
</organism>
<evidence type="ECO:0000313" key="4">
    <source>
        <dbReference type="EMBL" id="PSJ18674.1"/>
    </source>
</evidence>
<feature type="transmembrane region" description="Helical" evidence="1">
    <location>
        <begin position="334"/>
        <end position="353"/>
    </location>
</feature>